<keyword evidence="1" id="KW-0812">Transmembrane</keyword>
<keyword evidence="1" id="KW-0472">Membrane</keyword>
<feature type="transmembrane region" description="Helical" evidence="1">
    <location>
        <begin position="68"/>
        <end position="85"/>
    </location>
</feature>
<name>A0A9J5Y5F1_SOLCO</name>
<dbReference type="AlphaFoldDB" id="A0A9J5Y5F1"/>
<comment type="caution">
    <text evidence="2">The sequence shown here is derived from an EMBL/GenBank/DDBJ whole genome shotgun (WGS) entry which is preliminary data.</text>
</comment>
<evidence type="ECO:0000313" key="2">
    <source>
        <dbReference type="EMBL" id="KAG5595135.1"/>
    </source>
</evidence>
<organism evidence="2 3">
    <name type="scientific">Solanum commersonii</name>
    <name type="common">Commerson's wild potato</name>
    <name type="synonym">Commerson's nightshade</name>
    <dbReference type="NCBI Taxonomy" id="4109"/>
    <lineage>
        <taxon>Eukaryota</taxon>
        <taxon>Viridiplantae</taxon>
        <taxon>Streptophyta</taxon>
        <taxon>Embryophyta</taxon>
        <taxon>Tracheophyta</taxon>
        <taxon>Spermatophyta</taxon>
        <taxon>Magnoliopsida</taxon>
        <taxon>eudicotyledons</taxon>
        <taxon>Gunneridae</taxon>
        <taxon>Pentapetalae</taxon>
        <taxon>asterids</taxon>
        <taxon>lamiids</taxon>
        <taxon>Solanales</taxon>
        <taxon>Solanaceae</taxon>
        <taxon>Solanoideae</taxon>
        <taxon>Solaneae</taxon>
        <taxon>Solanum</taxon>
    </lineage>
</organism>
<sequence length="94" mass="10237">CATEDRSAALAEIADELGNLPFSQLIAFSVLPLASSYFGSLGGFAYWNKGQCMSIQRLVKLDSVIRRLSFLVLFSLFCSVLRLSVHASSKTSNT</sequence>
<protein>
    <submittedName>
        <fullName evidence="2">Uncharacterized protein</fullName>
    </submittedName>
</protein>
<evidence type="ECO:0000256" key="1">
    <source>
        <dbReference type="SAM" id="Phobius"/>
    </source>
</evidence>
<keyword evidence="1" id="KW-1133">Transmembrane helix</keyword>
<accession>A0A9J5Y5F1</accession>
<dbReference type="Proteomes" id="UP000824120">
    <property type="component" value="Chromosome 7"/>
</dbReference>
<proteinExistence type="predicted"/>
<evidence type="ECO:0000313" key="3">
    <source>
        <dbReference type="Proteomes" id="UP000824120"/>
    </source>
</evidence>
<reference evidence="2 3" key="1">
    <citation type="submission" date="2020-09" db="EMBL/GenBank/DDBJ databases">
        <title>De no assembly of potato wild relative species, Solanum commersonii.</title>
        <authorList>
            <person name="Cho K."/>
        </authorList>
    </citation>
    <scope>NUCLEOTIDE SEQUENCE [LARGE SCALE GENOMIC DNA]</scope>
    <source>
        <strain evidence="2">LZ3.2</strain>
        <tissue evidence="2">Leaf</tissue>
    </source>
</reference>
<feature type="transmembrane region" description="Helical" evidence="1">
    <location>
        <begin position="25"/>
        <end position="47"/>
    </location>
</feature>
<keyword evidence="3" id="KW-1185">Reference proteome</keyword>
<dbReference type="EMBL" id="JACXVP010000007">
    <property type="protein sequence ID" value="KAG5595135.1"/>
    <property type="molecule type" value="Genomic_DNA"/>
</dbReference>
<gene>
    <name evidence="2" type="ORF">H5410_036367</name>
</gene>
<feature type="non-terminal residue" evidence="2">
    <location>
        <position position="94"/>
    </location>
</feature>